<keyword evidence="1" id="KW-0472">Membrane</keyword>
<evidence type="ECO:0000313" key="2">
    <source>
        <dbReference type="EMBL" id="SLN17246.1"/>
    </source>
</evidence>
<name>A0A1Y5RL50_9RHOB</name>
<reference evidence="2 3" key="1">
    <citation type="submission" date="2017-03" db="EMBL/GenBank/DDBJ databases">
        <authorList>
            <person name="Afonso C.L."/>
            <person name="Miller P.J."/>
            <person name="Scott M.A."/>
            <person name="Spackman E."/>
            <person name="Goraichik I."/>
            <person name="Dimitrov K.M."/>
            <person name="Suarez D.L."/>
            <person name="Swayne D.E."/>
        </authorList>
    </citation>
    <scope>NUCLEOTIDE SEQUENCE [LARGE SCALE GENOMIC DNA]</scope>
    <source>
        <strain evidence="2 3">CECT 7066</strain>
    </source>
</reference>
<accession>A0A1Y5RL50</accession>
<gene>
    <name evidence="2" type="ORF">PAM7066_00478</name>
</gene>
<sequence>MTAEWMREIERRITLIETRNAVEVVHRANVEQRLTAIEDTLKWLVRLILGAVLLSVVGYALSGGVLAA</sequence>
<evidence type="ECO:0000256" key="1">
    <source>
        <dbReference type="SAM" id="Phobius"/>
    </source>
</evidence>
<dbReference type="EMBL" id="FWFV01000001">
    <property type="protein sequence ID" value="SLN17246.1"/>
    <property type="molecule type" value="Genomic_DNA"/>
</dbReference>
<feature type="transmembrane region" description="Helical" evidence="1">
    <location>
        <begin position="43"/>
        <end position="62"/>
    </location>
</feature>
<organism evidence="2 3">
    <name type="scientific">Palleronia marisminoris</name>
    <dbReference type="NCBI Taxonomy" id="315423"/>
    <lineage>
        <taxon>Bacteria</taxon>
        <taxon>Pseudomonadati</taxon>
        <taxon>Pseudomonadota</taxon>
        <taxon>Alphaproteobacteria</taxon>
        <taxon>Rhodobacterales</taxon>
        <taxon>Roseobacteraceae</taxon>
        <taxon>Palleronia</taxon>
    </lineage>
</organism>
<dbReference type="Proteomes" id="UP000193870">
    <property type="component" value="Unassembled WGS sequence"/>
</dbReference>
<keyword evidence="1" id="KW-1133">Transmembrane helix</keyword>
<dbReference type="RefSeq" id="WP_245749560.1">
    <property type="nucleotide sequence ID" value="NZ_FOPF01000001.1"/>
</dbReference>
<dbReference type="STRING" id="315423.SAMN04488020_101478"/>
<evidence type="ECO:0000313" key="3">
    <source>
        <dbReference type="Proteomes" id="UP000193870"/>
    </source>
</evidence>
<dbReference type="AlphaFoldDB" id="A0A1Y5RL50"/>
<proteinExistence type="predicted"/>
<keyword evidence="1" id="KW-0812">Transmembrane</keyword>
<keyword evidence="3" id="KW-1185">Reference proteome</keyword>
<protein>
    <submittedName>
        <fullName evidence="2">Hemolysin XhlA</fullName>
    </submittedName>
</protein>